<comment type="caution">
    <text evidence="2">The sequence shown here is derived from an EMBL/GenBank/DDBJ whole genome shotgun (WGS) entry which is preliminary data.</text>
</comment>
<dbReference type="RefSeq" id="WP_161716456.1">
    <property type="nucleotide sequence ID" value="NZ_JAAAPO010000001.1"/>
</dbReference>
<feature type="region of interest" description="Disordered" evidence="1">
    <location>
        <begin position="1"/>
        <end position="88"/>
    </location>
</feature>
<keyword evidence="3" id="KW-1185">Reference proteome</keyword>
<feature type="compositionally biased region" description="Polar residues" evidence="1">
    <location>
        <begin position="108"/>
        <end position="118"/>
    </location>
</feature>
<feature type="compositionally biased region" description="Pro residues" evidence="1">
    <location>
        <begin position="19"/>
        <end position="31"/>
    </location>
</feature>
<proteinExistence type="predicted"/>
<reference evidence="3" key="1">
    <citation type="submission" date="2020-01" db="EMBL/GenBank/DDBJ databases">
        <title>Sphingomonas sp. strain CSW-10.</title>
        <authorList>
            <person name="Chen W.-M."/>
        </authorList>
    </citation>
    <scope>NUCLEOTIDE SEQUENCE [LARGE SCALE GENOMIC DNA]</scope>
    <source>
        <strain evidence="3">FSY-8</strain>
    </source>
</reference>
<dbReference type="EMBL" id="JAAAPO010000001">
    <property type="protein sequence ID" value="NBC35170.1"/>
    <property type="molecule type" value="Genomic_DNA"/>
</dbReference>
<feature type="region of interest" description="Disordered" evidence="1">
    <location>
        <begin position="163"/>
        <end position="186"/>
    </location>
</feature>
<gene>
    <name evidence="2" type="ORF">GTZ99_01195</name>
</gene>
<protein>
    <submittedName>
        <fullName evidence="2">Uncharacterized protein</fullName>
    </submittedName>
</protein>
<feature type="region of interest" description="Disordered" evidence="1">
    <location>
        <begin position="108"/>
        <end position="128"/>
    </location>
</feature>
<organism evidence="2 3">
    <name type="scientific">Novosphingobium ovatum</name>
    <dbReference type="NCBI Taxonomy" id="1908523"/>
    <lineage>
        <taxon>Bacteria</taxon>
        <taxon>Pseudomonadati</taxon>
        <taxon>Pseudomonadota</taxon>
        <taxon>Alphaproteobacteria</taxon>
        <taxon>Sphingomonadales</taxon>
        <taxon>Sphingomonadaceae</taxon>
        <taxon>Novosphingobium</taxon>
    </lineage>
</organism>
<evidence type="ECO:0000313" key="2">
    <source>
        <dbReference type="EMBL" id="NBC35170.1"/>
    </source>
</evidence>
<dbReference type="Proteomes" id="UP000753724">
    <property type="component" value="Unassembled WGS sequence"/>
</dbReference>
<evidence type="ECO:0000313" key="3">
    <source>
        <dbReference type="Proteomes" id="UP000753724"/>
    </source>
</evidence>
<accession>A0ABW9X9F9</accession>
<sequence length="232" mass="24959">MTRAHAALPVTRANAAPIPASPPPAVPPPAFPRDISVPQRPLEIARGDVPLPGALPPIPRKAAAHRPPAPQAAASHTPTPDAATRPALPLPVAPASAEYLVTQALDTSSLPEQDSTLPQAPDSILPRNRSLAVPTSGLACAIGNWLRSAANLLPWRRRPRAARPLDEGRGFGAPTRRKDGQPSLREQTEMTQLRAENRRLRQQLDTLETLRQAEERAREAAAAARAREHSQW</sequence>
<evidence type="ECO:0000256" key="1">
    <source>
        <dbReference type="SAM" id="MobiDB-lite"/>
    </source>
</evidence>
<name>A0ABW9X9F9_9SPHN</name>